<dbReference type="InterPro" id="IPR032867">
    <property type="entry name" value="DYW_dom"/>
</dbReference>
<dbReference type="InterPro" id="IPR011990">
    <property type="entry name" value="TPR-like_helical_dom_sf"/>
</dbReference>
<proteinExistence type="inferred from homology"/>
<sequence length="666" mass="74631">MVPISELPTLYSSMAAVSVLPHFTANPTVSLLEKCKSMSELHQIHAHMIKTGLVHHTFAVSRLVAFCSLSGVCGGLDYAASVFPRIQQPNCFIFFAMIKGFADSASSLNSILLYSQMLSYLDEFDGVQFSIPSVLKACGRSRAFGEAQQVHGHVLKTNFQYDPFVSNSVVRMYLDLGEVGMARRVFDTMPCRDVVSWNSMIKGYVEAGEIDLARALFDEMPEKDLFSWNTMIDGYGKCGKCEHAQELFQMMKHKDVVSWTAMISGYVLNHRPKEGLVLFREMLSLGIQPDAATIVSVLSAIADLGFVEEGKWVHAYLSTNKIRLDSGFIGSALIDMYAKCGYIEDAYRIFKSISHRRSIGDWNSMISGLAIHGLGEEALEIFNDMERYDIKPNEITFLGVLSACSHGGLVQEGQYFFSLMQESYKIVPGIQHYGCMVDLLGRAGHLQEAINVLQEMPMEADVLAWKAILSACVKHGHVAIGEHAALHAIELAPEDSSCYVLLSNVYAKAGKWDNVAKVRSMMRQRGVRKIPGCSSVLSNGVVHQFLVGMEMDMMYRGRVLLKLEEVICRLKLEGYEPDLTQILLDVEEEDKENLLRVHSEKIAVAFGLINMKQGAPIHIVKNLRFCSDCHSFIKLVSMVYNRKIIVRDQNRFHYFQNGSCSCKDYW</sequence>
<dbReference type="NCBIfam" id="TIGR00756">
    <property type="entry name" value="PPR"/>
    <property type="match status" value="5"/>
</dbReference>
<dbReference type="AlphaFoldDB" id="A0A822ZYH1"/>
<feature type="repeat" description="PPR" evidence="3">
    <location>
        <begin position="193"/>
        <end position="227"/>
    </location>
</feature>
<dbReference type="FunFam" id="1.25.40.10:FF:000277">
    <property type="entry name" value="Pentatricopeptide repeat-containing protein, mitochondrial"/>
    <property type="match status" value="1"/>
</dbReference>
<accession>A0A822ZYH1</accession>
<name>A0A822ZYH1_NELNU</name>
<protein>
    <recommendedName>
        <fullName evidence="4">DYW domain-containing protein</fullName>
    </recommendedName>
</protein>
<feature type="repeat" description="PPR" evidence="3">
    <location>
        <begin position="358"/>
        <end position="392"/>
    </location>
</feature>
<feature type="repeat" description="PPR" evidence="3">
    <location>
        <begin position="255"/>
        <end position="289"/>
    </location>
</feature>
<dbReference type="GO" id="GO:0016556">
    <property type="term" value="P:mRNA modification"/>
    <property type="evidence" value="ECO:0007669"/>
    <property type="project" value="UniProtKB-ARBA"/>
</dbReference>
<dbReference type="FunFam" id="1.25.40.10:FF:000333">
    <property type="entry name" value="Pentatricopeptide repeat-containing protein"/>
    <property type="match status" value="1"/>
</dbReference>
<evidence type="ECO:0000256" key="1">
    <source>
        <dbReference type="ARBA" id="ARBA00006643"/>
    </source>
</evidence>
<dbReference type="FunFam" id="1.25.40.10:FF:000470">
    <property type="entry name" value="Pentatricopeptide repeat-containing protein At5g66520"/>
    <property type="match status" value="1"/>
</dbReference>
<feature type="domain" description="DYW" evidence="4">
    <location>
        <begin position="574"/>
        <end position="666"/>
    </location>
</feature>
<dbReference type="Pfam" id="PF01535">
    <property type="entry name" value="PPR"/>
    <property type="match status" value="4"/>
</dbReference>
<dbReference type="PROSITE" id="PS51375">
    <property type="entry name" value="PPR"/>
    <property type="match status" value="4"/>
</dbReference>
<evidence type="ECO:0000256" key="3">
    <source>
        <dbReference type="PROSITE-ProRule" id="PRU00708"/>
    </source>
</evidence>
<comment type="caution">
    <text evidence="5">The sequence shown here is derived from an EMBL/GenBank/DDBJ whole genome shotgun (WGS) entry which is preliminary data.</text>
</comment>
<dbReference type="InterPro" id="IPR002885">
    <property type="entry name" value="PPR_rpt"/>
</dbReference>
<dbReference type="PANTHER" id="PTHR47926">
    <property type="entry name" value="PENTATRICOPEPTIDE REPEAT-CONTAINING PROTEIN"/>
    <property type="match status" value="1"/>
</dbReference>
<comment type="similarity">
    <text evidence="1">Belongs to the PPR family. PCMP-H subfamily.</text>
</comment>
<dbReference type="Gene3D" id="1.25.40.10">
    <property type="entry name" value="Tetratricopeptide repeat domain"/>
    <property type="match status" value="3"/>
</dbReference>
<dbReference type="Proteomes" id="UP000607653">
    <property type="component" value="Unassembled WGS sequence"/>
</dbReference>
<dbReference type="Pfam" id="PF13041">
    <property type="entry name" value="PPR_2"/>
    <property type="match status" value="2"/>
</dbReference>
<dbReference type="GO" id="GO:0003723">
    <property type="term" value="F:RNA binding"/>
    <property type="evidence" value="ECO:0007669"/>
    <property type="project" value="InterPro"/>
</dbReference>
<gene>
    <name evidence="5" type="ORF">HUJ06_018508</name>
</gene>
<keyword evidence="6" id="KW-1185">Reference proteome</keyword>
<dbReference type="GO" id="GO:0005737">
    <property type="term" value="C:cytoplasm"/>
    <property type="evidence" value="ECO:0007669"/>
    <property type="project" value="UniProtKB-ARBA"/>
</dbReference>
<reference evidence="5 6" key="1">
    <citation type="journal article" date="2020" name="Mol. Biol. Evol.">
        <title>Distinct Expression and Methylation Patterns for Genes with Different Fates following a Single Whole-Genome Duplication in Flowering Plants.</title>
        <authorList>
            <person name="Shi T."/>
            <person name="Rahmani R.S."/>
            <person name="Gugger P.F."/>
            <person name="Wang M."/>
            <person name="Li H."/>
            <person name="Zhang Y."/>
            <person name="Li Z."/>
            <person name="Wang Q."/>
            <person name="Van de Peer Y."/>
            <person name="Marchal K."/>
            <person name="Chen J."/>
        </authorList>
    </citation>
    <scope>NUCLEOTIDE SEQUENCE [LARGE SCALE GENOMIC DNA]</scope>
    <source>
        <tissue evidence="5">Leaf</tissue>
    </source>
</reference>
<evidence type="ECO:0000259" key="4">
    <source>
        <dbReference type="Pfam" id="PF14432"/>
    </source>
</evidence>
<dbReference type="Pfam" id="PF20431">
    <property type="entry name" value="E_motif"/>
    <property type="match status" value="1"/>
</dbReference>
<dbReference type="InterPro" id="IPR046960">
    <property type="entry name" value="PPR_At4g14850-like_plant"/>
</dbReference>
<dbReference type="InterPro" id="IPR046848">
    <property type="entry name" value="E_motif"/>
</dbReference>
<evidence type="ECO:0000256" key="2">
    <source>
        <dbReference type="ARBA" id="ARBA00022737"/>
    </source>
</evidence>
<organism evidence="5 6">
    <name type="scientific">Nelumbo nucifera</name>
    <name type="common">Sacred lotus</name>
    <dbReference type="NCBI Taxonomy" id="4432"/>
    <lineage>
        <taxon>Eukaryota</taxon>
        <taxon>Viridiplantae</taxon>
        <taxon>Streptophyta</taxon>
        <taxon>Embryophyta</taxon>
        <taxon>Tracheophyta</taxon>
        <taxon>Spermatophyta</taxon>
        <taxon>Magnoliopsida</taxon>
        <taxon>Proteales</taxon>
        <taxon>Nelumbonaceae</taxon>
        <taxon>Nelumbo</taxon>
    </lineage>
</organism>
<evidence type="ECO:0000313" key="5">
    <source>
        <dbReference type="EMBL" id="DAD48571.1"/>
    </source>
</evidence>
<dbReference type="GO" id="GO:0008270">
    <property type="term" value="F:zinc ion binding"/>
    <property type="evidence" value="ECO:0007669"/>
    <property type="project" value="InterPro"/>
</dbReference>
<feature type="repeat" description="PPR" evidence="3">
    <location>
        <begin position="495"/>
        <end position="529"/>
    </location>
</feature>
<evidence type="ECO:0000313" key="6">
    <source>
        <dbReference type="Proteomes" id="UP000607653"/>
    </source>
</evidence>
<dbReference type="EMBL" id="DUZY01000008">
    <property type="protein sequence ID" value="DAD48571.1"/>
    <property type="molecule type" value="Genomic_DNA"/>
</dbReference>
<keyword evidence="2" id="KW-0677">Repeat</keyword>
<dbReference type="Pfam" id="PF14432">
    <property type="entry name" value="DYW_deaminase"/>
    <property type="match status" value="1"/>
</dbReference>
<dbReference type="PANTHER" id="PTHR47926:SF436">
    <property type="entry name" value="PENTATRICOPEPTIDE REPEAT-CONTAINING PROTEIN ELI1, CHLOROPLASTIC-LIKE ISOFORM X2"/>
    <property type="match status" value="1"/>
</dbReference>